<reference evidence="1" key="1">
    <citation type="submission" date="2019-03" db="EMBL/GenBank/DDBJ databases">
        <authorList>
            <person name="Mank J."/>
            <person name="Almeida P."/>
        </authorList>
    </citation>
    <scope>NUCLEOTIDE SEQUENCE</scope>
    <source>
        <strain evidence="1">78183</strain>
    </source>
</reference>
<protein>
    <submittedName>
        <fullName evidence="1">Uncharacterized protein</fullName>
    </submittedName>
</protein>
<organism evidence="1">
    <name type="scientific">Salix viminalis</name>
    <name type="common">Common osier</name>
    <name type="synonym">Basket willow</name>
    <dbReference type="NCBI Taxonomy" id="40686"/>
    <lineage>
        <taxon>Eukaryota</taxon>
        <taxon>Viridiplantae</taxon>
        <taxon>Streptophyta</taxon>
        <taxon>Embryophyta</taxon>
        <taxon>Tracheophyta</taxon>
        <taxon>Spermatophyta</taxon>
        <taxon>Magnoliopsida</taxon>
        <taxon>eudicotyledons</taxon>
        <taxon>Gunneridae</taxon>
        <taxon>Pentapetalae</taxon>
        <taxon>rosids</taxon>
        <taxon>fabids</taxon>
        <taxon>Malpighiales</taxon>
        <taxon>Salicaceae</taxon>
        <taxon>Saliceae</taxon>
        <taxon>Salix</taxon>
    </lineage>
</organism>
<dbReference type="AlphaFoldDB" id="A0A6N2LLC8"/>
<sequence>MYYSQLSLFSALGVHPITASNDQCKAILGDEAKPPNGASTCNTLEASQSSSYLHPPSNNLSFRVSVFQQIPGTLLVKASLQHRDGPVPGVFSLIIQQLEKILRCKFCREKTTRN</sequence>
<accession>A0A6N2LLC8</accession>
<proteinExistence type="predicted"/>
<dbReference type="EMBL" id="CAADRP010001563">
    <property type="protein sequence ID" value="VFU41290.1"/>
    <property type="molecule type" value="Genomic_DNA"/>
</dbReference>
<gene>
    <name evidence="1" type="ORF">SVIM_LOCUS242251</name>
</gene>
<name>A0A6N2LLC8_SALVM</name>
<evidence type="ECO:0000313" key="1">
    <source>
        <dbReference type="EMBL" id="VFU41290.1"/>
    </source>
</evidence>